<dbReference type="EMBL" id="JAJFAZ020000006">
    <property type="protein sequence ID" value="KAI5325823.1"/>
    <property type="molecule type" value="Genomic_DNA"/>
</dbReference>
<gene>
    <name evidence="1" type="ORF">L3X38_034897</name>
</gene>
<keyword evidence="2" id="KW-1185">Reference proteome</keyword>
<evidence type="ECO:0000313" key="2">
    <source>
        <dbReference type="Proteomes" id="UP001054821"/>
    </source>
</evidence>
<dbReference type="Proteomes" id="UP001054821">
    <property type="component" value="Chromosome 6"/>
</dbReference>
<comment type="caution">
    <text evidence="1">The sequence shown here is derived from an EMBL/GenBank/DDBJ whole genome shotgun (WGS) entry which is preliminary data.</text>
</comment>
<proteinExistence type="predicted"/>
<name>A0AAD4YYZ8_PRUDU</name>
<dbReference type="AlphaFoldDB" id="A0AAD4YYZ8"/>
<sequence>MSTMRILQHSHDWRLSISLVSFKSGPVIADMYVNNLFANCWGLGFLSMSIPPVLSKATGTCSVYEAECVDKQIAEFFCLLT</sequence>
<accession>A0AAD4YYZ8</accession>
<reference evidence="1 2" key="1">
    <citation type="journal article" date="2022" name="G3 (Bethesda)">
        <title>Whole-genome sequence and methylome profiling of the almond [Prunus dulcis (Mill.) D.A. Webb] cultivar 'Nonpareil'.</title>
        <authorList>
            <person name="D'Amico-Willman K.M."/>
            <person name="Ouma W.Z."/>
            <person name="Meulia T."/>
            <person name="Sideli G.M."/>
            <person name="Gradziel T.M."/>
            <person name="Fresnedo-Ramirez J."/>
        </authorList>
    </citation>
    <scope>NUCLEOTIDE SEQUENCE [LARGE SCALE GENOMIC DNA]</scope>
    <source>
        <strain evidence="1">Clone GOH B32 T37-40</strain>
    </source>
</reference>
<evidence type="ECO:0000313" key="1">
    <source>
        <dbReference type="EMBL" id="KAI5325823.1"/>
    </source>
</evidence>
<organism evidence="1 2">
    <name type="scientific">Prunus dulcis</name>
    <name type="common">Almond</name>
    <name type="synonym">Amygdalus dulcis</name>
    <dbReference type="NCBI Taxonomy" id="3755"/>
    <lineage>
        <taxon>Eukaryota</taxon>
        <taxon>Viridiplantae</taxon>
        <taxon>Streptophyta</taxon>
        <taxon>Embryophyta</taxon>
        <taxon>Tracheophyta</taxon>
        <taxon>Spermatophyta</taxon>
        <taxon>Magnoliopsida</taxon>
        <taxon>eudicotyledons</taxon>
        <taxon>Gunneridae</taxon>
        <taxon>Pentapetalae</taxon>
        <taxon>rosids</taxon>
        <taxon>fabids</taxon>
        <taxon>Rosales</taxon>
        <taxon>Rosaceae</taxon>
        <taxon>Amygdaloideae</taxon>
        <taxon>Amygdaleae</taxon>
        <taxon>Prunus</taxon>
    </lineage>
</organism>
<protein>
    <submittedName>
        <fullName evidence="1">Uncharacterized protein</fullName>
    </submittedName>
</protein>